<proteinExistence type="predicted"/>
<accession>A0A6G6ABR2</accession>
<reference evidence="1" key="1">
    <citation type="submission" date="2019-07" db="EMBL/GenBank/DDBJ databases">
        <title>The discovery of a new lineage B mimivirus raises questions about particles surface fibrils.</title>
        <authorList>
            <person name="Silva L.K.S."/>
            <person name="Rodrigues R.A.L."/>
            <person name="Andrade A.C.S.P."/>
            <person name="Hikida H."/>
            <person name="Andreani J."/>
            <person name="Levasseur A."/>
            <person name="La Scola B."/>
            <person name="Abrahao J.S."/>
        </authorList>
    </citation>
    <scope>NUCLEOTIDE SEQUENCE</scope>
    <source>
        <strain evidence="1">B60</strain>
    </source>
</reference>
<evidence type="ECO:0000313" key="1">
    <source>
        <dbReference type="EMBL" id="QID05873.1"/>
    </source>
</evidence>
<name>A0A6G6ABR2_9VIRU</name>
<sequence>MAYSYTINLNTIIDVFEIYNVVQDKNKLDSEWLIHLSSKQFKNSVGINIKNKFTIINCRIFNNRLNLISSKQFDFNFVTKILFDKFKIFKTDINNIDAKYISFDTVDKKYTETIIPSPIL</sequence>
<dbReference type="EMBL" id="MN175499">
    <property type="protein sequence ID" value="QID05873.1"/>
    <property type="molecule type" value="Genomic_DNA"/>
</dbReference>
<organism evidence="1">
    <name type="scientific">Borely moumouvirus</name>
    <dbReference type="NCBI Taxonomy" id="2712067"/>
    <lineage>
        <taxon>Viruses</taxon>
        <taxon>Varidnaviria</taxon>
        <taxon>Bamfordvirae</taxon>
        <taxon>Nucleocytoviricota</taxon>
        <taxon>Megaviricetes</taxon>
        <taxon>Imitervirales</taxon>
        <taxon>Mimiviridae</taxon>
        <taxon>Megamimivirinae</taxon>
        <taxon>Moumouvirus</taxon>
    </lineage>
</organism>
<protein>
    <submittedName>
        <fullName evidence="1">Uncharacterized protein</fullName>
    </submittedName>
</protein>